<dbReference type="Gene3D" id="3.40.50.1820">
    <property type="entry name" value="alpha/beta hydrolase"/>
    <property type="match status" value="1"/>
</dbReference>
<dbReference type="Proteomes" id="UP000076486">
    <property type="component" value="Unassembled WGS sequence"/>
</dbReference>
<evidence type="ECO:0000313" key="4">
    <source>
        <dbReference type="Proteomes" id="UP000076486"/>
    </source>
</evidence>
<accession>A0A167IBE0</accession>
<dbReference type="InterPro" id="IPR007751">
    <property type="entry name" value="DUF676_lipase-like"/>
</dbReference>
<gene>
    <name evidence="3" type="ORF">N473_03035</name>
</gene>
<name>A0A167IBE0_9GAMM</name>
<evidence type="ECO:0000259" key="2">
    <source>
        <dbReference type="Pfam" id="PF05057"/>
    </source>
</evidence>
<feature type="signal peptide" evidence="1">
    <location>
        <begin position="1"/>
        <end position="21"/>
    </location>
</feature>
<dbReference type="Pfam" id="PF05057">
    <property type="entry name" value="DUF676"/>
    <property type="match status" value="1"/>
</dbReference>
<feature type="domain" description="DUF676" evidence="2">
    <location>
        <begin position="184"/>
        <end position="245"/>
    </location>
</feature>
<reference evidence="3 4" key="1">
    <citation type="submission" date="2013-07" db="EMBL/GenBank/DDBJ databases">
        <title>Comparative Genomic and Metabolomic Analysis of Twelve Strains of Pseudoalteromonas luteoviolacea.</title>
        <authorList>
            <person name="Vynne N.G."/>
            <person name="Mansson M."/>
            <person name="Gram L."/>
        </authorList>
    </citation>
    <scope>NUCLEOTIDE SEQUENCE [LARGE SCALE GENOMIC DNA]</scope>
    <source>
        <strain evidence="3 4">CPMOR-1</strain>
    </source>
</reference>
<protein>
    <recommendedName>
        <fullName evidence="2">DUF676 domain-containing protein</fullName>
    </recommendedName>
</protein>
<evidence type="ECO:0000313" key="3">
    <source>
        <dbReference type="EMBL" id="KZN59145.1"/>
    </source>
</evidence>
<evidence type="ECO:0000256" key="1">
    <source>
        <dbReference type="SAM" id="SignalP"/>
    </source>
</evidence>
<dbReference type="RefSeq" id="WP_063369632.1">
    <property type="nucleotide sequence ID" value="NZ_AUYC01000062.1"/>
</dbReference>
<dbReference type="InterPro" id="IPR029058">
    <property type="entry name" value="AB_hydrolase_fold"/>
</dbReference>
<organism evidence="3 4">
    <name type="scientific">Pseudoalteromonas luteoviolacea CPMOR-1</name>
    <dbReference type="NCBI Taxonomy" id="1365248"/>
    <lineage>
        <taxon>Bacteria</taxon>
        <taxon>Pseudomonadati</taxon>
        <taxon>Pseudomonadota</taxon>
        <taxon>Gammaproteobacteria</taxon>
        <taxon>Alteromonadales</taxon>
        <taxon>Pseudoalteromonadaceae</taxon>
        <taxon>Pseudoalteromonas</taxon>
    </lineage>
</organism>
<dbReference type="AlphaFoldDB" id="A0A167IBE0"/>
<sequence length="468" mass="52611">MKKLLSISALSAALLSNSVISATSIGGYPLSTVELNTEVAYFYGDNNPFHITEFIKSTNGQLFGLEDIYKFEFTYGNFSYCDFYGPFQCPQSLNVKSSIIKSRDGVFDKPVYFIKGLSISENGFVSEQDELASYWASPSFNDIFTTLLNSGRDIVFIDFIRIPNEDRFQDESYLVGQIAQLVHFIETKEKVGHHQSTMVGYSYGGLLAKQVLNKLESERYQHEIYNYISLDAPHRGASLPYSLINTVKRIRGRLEDARGCSRVSSCDRNRKKMRELERNLTEGIAAKLLITGSKSNSYFRSLLNEGYPSTYNVAFSNGSYTGRTAGLPENYVMARFEVNYSLYGDTYYTIDSENIRSNYKAPFYYTSHVFDNAPGSYALVGGFLNSFLASNSRIRNVTNNLYTRNINPTFITTASALDLNVSNLNGPFSLNGSTTPFDKVYAVSGSNLSHTDFSYHKNNIVNEINRAQ</sequence>
<proteinExistence type="predicted"/>
<keyword evidence="1" id="KW-0732">Signal</keyword>
<dbReference type="SUPFAM" id="SSF53474">
    <property type="entry name" value="alpha/beta-Hydrolases"/>
    <property type="match status" value="1"/>
</dbReference>
<dbReference type="EMBL" id="AUYC01000062">
    <property type="protein sequence ID" value="KZN59145.1"/>
    <property type="molecule type" value="Genomic_DNA"/>
</dbReference>
<feature type="chain" id="PRO_5007888037" description="DUF676 domain-containing protein" evidence="1">
    <location>
        <begin position="22"/>
        <end position="468"/>
    </location>
</feature>
<comment type="caution">
    <text evidence="3">The sequence shown here is derived from an EMBL/GenBank/DDBJ whole genome shotgun (WGS) entry which is preliminary data.</text>
</comment>
<dbReference type="PATRIC" id="fig|1365248.3.peg.4455"/>